<dbReference type="SUPFAM" id="SSF55681">
    <property type="entry name" value="Class II aaRS and biotin synthetases"/>
    <property type="match status" value="1"/>
</dbReference>
<keyword evidence="1 5" id="KW-0436">Ligase</keyword>
<keyword evidence="5" id="KW-0251">Elongation factor</keyword>
<evidence type="ECO:0000313" key="6">
    <source>
        <dbReference type="Proteomes" id="UP000601597"/>
    </source>
</evidence>
<protein>
    <submittedName>
        <fullName evidence="5">Elongation factor P--(R)-beta-lysine ligase</fullName>
    </submittedName>
</protein>
<reference evidence="6" key="1">
    <citation type="journal article" date="2019" name="Int. J. Syst. Evol. Microbiol.">
        <title>The Global Catalogue of Microorganisms (GCM) 10K type strain sequencing project: providing services to taxonomists for standard genome sequencing and annotation.</title>
        <authorList>
            <consortium name="The Broad Institute Genomics Platform"/>
            <consortium name="The Broad Institute Genome Sequencing Center for Infectious Disease"/>
            <person name="Wu L."/>
            <person name="Ma J."/>
        </authorList>
    </citation>
    <scope>NUCLEOTIDE SEQUENCE [LARGE SCALE GENOMIC DNA]</scope>
    <source>
        <strain evidence="6">KCTC 22280</strain>
    </source>
</reference>
<dbReference type="PANTHER" id="PTHR42918">
    <property type="entry name" value="LYSYL-TRNA SYNTHETASE"/>
    <property type="match status" value="1"/>
</dbReference>
<sequence>MMASGRETAATGASWQPTASRQILKSRAQQLGWVRGFFAQRGVLEVETPVLGQCGVTDVNIDSIAASPMAVAGQHGGRGWLQSSPEYHMKRLLAAGSGSIYQVSQVFRDGERGRRHNPEFSLLEWYRPGFDDQQLMAEVAELVCGWLDLPQPHRIGYRQLLRDHAGIDPFEASITDLRKACRPLVGDGDLLESLDRDGCLNLLMSFRVEPALGFDRPVFVTRYPASQAALARVSREDGHAVAHRFELYVRGIELCNGYWELTDPQEQRRRFHDDNARRRGLGKTEMPVDERFLAALESGLPDCAGVALGLDRLLMLKCGADEISEVLAFPAERS</sequence>
<dbReference type="Gene3D" id="3.30.930.10">
    <property type="entry name" value="Bira Bifunctional Protein, Domain 2"/>
    <property type="match status" value="1"/>
</dbReference>
<dbReference type="Proteomes" id="UP000601597">
    <property type="component" value="Unassembled WGS sequence"/>
</dbReference>
<dbReference type="InterPro" id="IPR004364">
    <property type="entry name" value="Aa-tRNA-synt_II"/>
</dbReference>
<keyword evidence="3" id="KW-0067">ATP-binding</keyword>
<feature type="domain" description="Aminoacyl-transfer RNA synthetases class-II family profile" evidence="4">
    <location>
        <begin position="34"/>
        <end position="330"/>
    </location>
</feature>
<comment type="caution">
    <text evidence="5">The sequence shown here is derived from an EMBL/GenBank/DDBJ whole genome shotgun (WGS) entry which is preliminary data.</text>
</comment>
<evidence type="ECO:0000313" key="5">
    <source>
        <dbReference type="EMBL" id="GGY75591.1"/>
    </source>
</evidence>
<dbReference type="NCBIfam" id="NF006828">
    <property type="entry name" value="PRK09350.1"/>
    <property type="match status" value="1"/>
</dbReference>
<dbReference type="InterPro" id="IPR006195">
    <property type="entry name" value="aa-tRNA-synth_II"/>
</dbReference>
<dbReference type="NCBIfam" id="TIGR00462">
    <property type="entry name" value="genX"/>
    <property type="match status" value="1"/>
</dbReference>
<dbReference type="GO" id="GO:0003746">
    <property type="term" value="F:translation elongation factor activity"/>
    <property type="evidence" value="ECO:0007669"/>
    <property type="project" value="UniProtKB-KW"/>
</dbReference>
<name>A0ABQ3B5G0_9GAMM</name>
<evidence type="ECO:0000256" key="3">
    <source>
        <dbReference type="ARBA" id="ARBA00022840"/>
    </source>
</evidence>
<dbReference type="GO" id="GO:0016874">
    <property type="term" value="F:ligase activity"/>
    <property type="evidence" value="ECO:0007669"/>
    <property type="project" value="UniProtKB-KW"/>
</dbReference>
<dbReference type="InterPro" id="IPR045864">
    <property type="entry name" value="aa-tRNA-synth_II/BPL/LPL"/>
</dbReference>
<gene>
    <name evidence="5" type="primary">epmA</name>
    <name evidence="5" type="ORF">GCM10007071_23550</name>
</gene>
<accession>A0ABQ3B5G0</accession>
<keyword evidence="2" id="KW-0547">Nucleotide-binding</keyword>
<keyword evidence="5" id="KW-0648">Protein biosynthesis</keyword>
<proteinExistence type="predicted"/>
<evidence type="ECO:0000256" key="1">
    <source>
        <dbReference type="ARBA" id="ARBA00022598"/>
    </source>
</evidence>
<organism evidence="5 6">
    <name type="scientific">Marinobacter zhanjiangensis</name>
    <dbReference type="NCBI Taxonomy" id="578215"/>
    <lineage>
        <taxon>Bacteria</taxon>
        <taxon>Pseudomonadati</taxon>
        <taxon>Pseudomonadota</taxon>
        <taxon>Gammaproteobacteria</taxon>
        <taxon>Pseudomonadales</taxon>
        <taxon>Marinobacteraceae</taxon>
        <taxon>Marinobacter</taxon>
    </lineage>
</organism>
<dbReference type="EMBL" id="BMXV01000005">
    <property type="protein sequence ID" value="GGY75591.1"/>
    <property type="molecule type" value="Genomic_DNA"/>
</dbReference>
<dbReference type="PROSITE" id="PS50862">
    <property type="entry name" value="AA_TRNA_LIGASE_II"/>
    <property type="match status" value="1"/>
</dbReference>
<dbReference type="Pfam" id="PF00152">
    <property type="entry name" value="tRNA-synt_2"/>
    <property type="match status" value="1"/>
</dbReference>
<evidence type="ECO:0000259" key="4">
    <source>
        <dbReference type="PROSITE" id="PS50862"/>
    </source>
</evidence>
<dbReference type="RefSeq" id="WP_227712467.1">
    <property type="nucleotide sequence ID" value="NZ_BMXV01000005.1"/>
</dbReference>
<dbReference type="InterPro" id="IPR004525">
    <property type="entry name" value="EpmA"/>
</dbReference>
<dbReference type="PANTHER" id="PTHR42918:SF6">
    <property type="entry name" value="ELONGATION FACTOR P--(R)-BETA-LYSINE LIGASE"/>
    <property type="match status" value="1"/>
</dbReference>
<keyword evidence="6" id="KW-1185">Reference proteome</keyword>
<evidence type="ECO:0000256" key="2">
    <source>
        <dbReference type="ARBA" id="ARBA00022741"/>
    </source>
</evidence>